<dbReference type="GO" id="GO:0035925">
    <property type="term" value="F:mRNA 3'-UTR AU-rich region binding"/>
    <property type="evidence" value="ECO:0007669"/>
    <property type="project" value="TreeGrafter"/>
</dbReference>
<dbReference type="GO" id="GO:0070402">
    <property type="term" value="F:NADPH binding"/>
    <property type="evidence" value="ECO:0007669"/>
    <property type="project" value="TreeGrafter"/>
</dbReference>
<keyword evidence="1" id="KW-0521">NADP</keyword>
<dbReference type="GO" id="GO:0003960">
    <property type="term" value="F:quinone reductase (NADPH) activity"/>
    <property type="evidence" value="ECO:0007669"/>
    <property type="project" value="UniProtKB-EC"/>
</dbReference>
<dbReference type="EC" id="1.6.5.5" evidence="4"/>
<accession>A0A160TQH3</accession>
<gene>
    <name evidence="4" type="ORF">MGWOODY_XGa1741</name>
</gene>
<dbReference type="PANTHER" id="PTHR48106">
    <property type="entry name" value="QUINONE OXIDOREDUCTASE PIG3-RELATED"/>
    <property type="match status" value="1"/>
</dbReference>
<dbReference type="InterPro" id="IPR011032">
    <property type="entry name" value="GroES-like_sf"/>
</dbReference>
<dbReference type="InterPro" id="IPR013149">
    <property type="entry name" value="ADH-like_C"/>
</dbReference>
<keyword evidence="2 4" id="KW-0560">Oxidoreductase</keyword>
<evidence type="ECO:0000256" key="1">
    <source>
        <dbReference type="ARBA" id="ARBA00022857"/>
    </source>
</evidence>
<dbReference type="EMBL" id="CZRL01000009">
    <property type="protein sequence ID" value="CUS50049.1"/>
    <property type="molecule type" value="Genomic_DNA"/>
</dbReference>
<dbReference type="InterPro" id="IPR047618">
    <property type="entry name" value="QOR-like"/>
</dbReference>
<dbReference type="Gene3D" id="3.40.50.720">
    <property type="entry name" value="NAD(P)-binding Rossmann-like Domain"/>
    <property type="match status" value="1"/>
</dbReference>
<dbReference type="PANTHER" id="PTHR48106:SF13">
    <property type="entry name" value="QUINONE OXIDOREDUCTASE-RELATED"/>
    <property type="match status" value="1"/>
</dbReference>
<dbReference type="SUPFAM" id="SSF51735">
    <property type="entry name" value="NAD(P)-binding Rossmann-fold domains"/>
    <property type="match status" value="1"/>
</dbReference>
<evidence type="ECO:0000259" key="3">
    <source>
        <dbReference type="SMART" id="SM00829"/>
    </source>
</evidence>
<name>A0A160TQH3_9ZZZZ</name>
<dbReference type="InterPro" id="IPR036291">
    <property type="entry name" value="NAD(P)-bd_dom_sf"/>
</dbReference>
<dbReference type="Pfam" id="PF00107">
    <property type="entry name" value="ADH_zinc_N"/>
    <property type="match status" value="1"/>
</dbReference>
<evidence type="ECO:0000313" key="4">
    <source>
        <dbReference type="EMBL" id="CUS50049.1"/>
    </source>
</evidence>
<reference evidence="4" key="1">
    <citation type="submission" date="2015-10" db="EMBL/GenBank/DDBJ databases">
        <authorList>
            <person name="Gilbert D.G."/>
        </authorList>
    </citation>
    <scope>NUCLEOTIDE SEQUENCE</scope>
</reference>
<dbReference type="InterPro" id="IPR013154">
    <property type="entry name" value="ADH-like_N"/>
</dbReference>
<sequence length="330" mass="35680">MKAIQISDYGGRGNLALNEIDVPTPREGEALVQLDYAGINFIDVYMRQGDYRNSSTYGTPLPFTLGMEGAGTIVDSNGVKGISNGKRVAYCLSRGSYAEYASVPAWKLVNIPASMDPAVATVLMLQGCTAHYLSHSLFPVRPEQWCLVHAGAGGVGQLLIQLAKARGAKVIATVGSASKAAIANELGADRVVLYLEDDFYEAVQEVTGGHGVHVVYDAVGKDTIERSIRSLRTRGMCVNYGGSSGLVKNVRPLDLAEAGSTFFTRPHLAHYMTTQEEIKSRADDLFRWVEEGVLKVRIDSIFPLAEVAVAHETIEERKTTGKLLLKAIDS</sequence>
<feature type="domain" description="Enoyl reductase (ER)" evidence="3">
    <location>
        <begin position="10"/>
        <end position="325"/>
    </location>
</feature>
<dbReference type="Gene3D" id="3.90.180.10">
    <property type="entry name" value="Medium-chain alcohol dehydrogenases, catalytic domain"/>
    <property type="match status" value="1"/>
</dbReference>
<organism evidence="4">
    <name type="scientific">hydrothermal vent metagenome</name>
    <dbReference type="NCBI Taxonomy" id="652676"/>
    <lineage>
        <taxon>unclassified sequences</taxon>
        <taxon>metagenomes</taxon>
        <taxon>ecological metagenomes</taxon>
    </lineage>
</organism>
<dbReference type="FunFam" id="3.40.50.720:FF:000053">
    <property type="entry name" value="Quinone oxidoreductase 1"/>
    <property type="match status" value="1"/>
</dbReference>
<dbReference type="SMART" id="SM00829">
    <property type="entry name" value="PKS_ER"/>
    <property type="match status" value="1"/>
</dbReference>
<dbReference type="AlphaFoldDB" id="A0A160TQH3"/>
<proteinExistence type="predicted"/>
<dbReference type="SUPFAM" id="SSF50129">
    <property type="entry name" value="GroES-like"/>
    <property type="match status" value="1"/>
</dbReference>
<protein>
    <submittedName>
        <fullName evidence="4">Quinone oxidoreductase</fullName>
        <ecNumber evidence="4">1.6.5.5</ecNumber>
    </submittedName>
</protein>
<dbReference type="InterPro" id="IPR020843">
    <property type="entry name" value="ER"/>
</dbReference>
<dbReference type="CDD" id="cd05286">
    <property type="entry name" value="QOR2"/>
    <property type="match status" value="1"/>
</dbReference>
<dbReference type="Pfam" id="PF08240">
    <property type="entry name" value="ADH_N"/>
    <property type="match status" value="1"/>
</dbReference>
<dbReference type="GO" id="GO:0005829">
    <property type="term" value="C:cytosol"/>
    <property type="evidence" value="ECO:0007669"/>
    <property type="project" value="TreeGrafter"/>
</dbReference>
<evidence type="ECO:0000256" key="2">
    <source>
        <dbReference type="ARBA" id="ARBA00023002"/>
    </source>
</evidence>